<gene>
    <name evidence="1" type="ORF">LT679_00460</name>
</gene>
<reference evidence="1 2" key="1">
    <citation type="submission" date="2021-12" db="EMBL/GenBank/DDBJ databases">
        <title>Mucilaginibacter roseus genome.</title>
        <authorList>
            <person name="Ferreira J.R."/>
            <person name="Newman J.D."/>
        </authorList>
    </citation>
    <scope>NUCLEOTIDE SEQUENCE [LARGE SCALE GENOMIC DNA]</scope>
    <source>
        <strain evidence="1 2">LMG 28454</strain>
    </source>
</reference>
<sequence>MTIINGYYFSFDFVISIDEQRSCSLFIGTTRLYDLTINKLTDHLRNFTTDHPFHIVRYQRGHYRLLDPDGFDYIGQYVSLKDAKRTCKGNFTYGG</sequence>
<evidence type="ECO:0000313" key="2">
    <source>
        <dbReference type="Proteomes" id="UP001199919"/>
    </source>
</evidence>
<proteinExistence type="predicted"/>
<organism evidence="1 2">
    <name type="scientific">Mucilaginibacter roseus</name>
    <dbReference type="NCBI Taxonomy" id="1528868"/>
    <lineage>
        <taxon>Bacteria</taxon>
        <taxon>Pseudomonadati</taxon>
        <taxon>Bacteroidota</taxon>
        <taxon>Sphingobacteriia</taxon>
        <taxon>Sphingobacteriales</taxon>
        <taxon>Sphingobacteriaceae</taxon>
        <taxon>Mucilaginibacter</taxon>
    </lineage>
</organism>
<protein>
    <submittedName>
        <fullName evidence="1">Uncharacterized protein</fullName>
    </submittedName>
</protein>
<comment type="caution">
    <text evidence="1">The sequence shown here is derived from an EMBL/GenBank/DDBJ whole genome shotgun (WGS) entry which is preliminary data.</text>
</comment>
<dbReference type="Proteomes" id="UP001199919">
    <property type="component" value="Unassembled WGS sequence"/>
</dbReference>
<accession>A0ABS8TXI1</accession>
<dbReference type="RefSeq" id="WP_232174932.1">
    <property type="nucleotide sequence ID" value="NZ_JAJPWV010000001.1"/>
</dbReference>
<dbReference type="EMBL" id="JAJPWV010000001">
    <property type="protein sequence ID" value="MCD8739057.1"/>
    <property type="molecule type" value="Genomic_DNA"/>
</dbReference>
<keyword evidence="2" id="KW-1185">Reference proteome</keyword>
<evidence type="ECO:0000313" key="1">
    <source>
        <dbReference type="EMBL" id="MCD8739057.1"/>
    </source>
</evidence>
<name>A0ABS8TXI1_9SPHI</name>